<feature type="chain" id="PRO_5031034501" description="Biogenesis of lysosome-related organelles complex 1 subunit 1" evidence="2">
    <location>
        <begin position="22"/>
        <end position="208"/>
    </location>
</feature>
<name>A0A7S1LFN5_ALECA</name>
<keyword evidence="2" id="KW-0732">Signal</keyword>
<reference evidence="3" key="1">
    <citation type="submission" date="2021-01" db="EMBL/GenBank/DDBJ databases">
        <authorList>
            <person name="Corre E."/>
            <person name="Pelletier E."/>
            <person name="Niang G."/>
            <person name="Scheremetjew M."/>
            <person name="Finn R."/>
            <person name="Kale V."/>
            <person name="Holt S."/>
            <person name="Cochrane G."/>
            <person name="Meng A."/>
            <person name="Brown T."/>
            <person name="Cohen L."/>
        </authorList>
    </citation>
    <scope>NUCLEOTIDE SEQUENCE</scope>
    <source>
        <strain evidence="3">OF101</strain>
    </source>
</reference>
<dbReference type="PROSITE" id="PS51257">
    <property type="entry name" value="PROKAR_LIPOPROTEIN"/>
    <property type="match status" value="1"/>
</dbReference>
<evidence type="ECO:0008006" key="4">
    <source>
        <dbReference type="Google" id="ProtNLM"/>
    </source>
</evidence>
<evidence type="ECO:0000256" key="1">
    <source>
        <dbReference type="SAM" id="MobiDB-lite"/>
    </source>
</evidence>
<feature type="region of interest" description="Disordered" evidence="1">
    <location>
        <begin position="116"/>
        <end position="141"/>
    </location>
</feature>
<protein>
    <recommendedName>
        <fullName evidence="4">Biogenesis of lysosome-related organelles complex 1 subunit 1</fullName>
    </recommendedName>
</protein>
<dbReference type="EMBL" id="HBGE01014016">
    <property type="protein sequence ID" value="CAD9102846.1"/>
    <property type="molecule type" value="Transcribed_RNA"/>
</dbReference>
<organism evidence="3">
    <name type="scientific">Alexandrium catenella</name>
    <name type="common">Red tide dinoflagellate</name>
    <name type="synonym">Gonyaulax catenella</name>
    <dbReference type="NCBI Taxonomy" id="2925"/>
    <lineage>
        <taxon>Eukaryota</taxon>
        <taxon>Sar</taxon>
        <taxon>Alveolata</taxon>
        <taxon>Dinophyceae</taxon>
        <taxon>Gonyaulacales</taxon>
        <taxon>Pyrocystaceae</taxon>
        <taxon>Alexandrium</taxon>
    </lineage>
</organism>
<accession>A0A7S1LFN5</accession>
<feature type="signal peptide" evidence="2">
    <location>
        <begin position="1"/>
        <end position="21"/>
    </location>
</feature>
<gene>
    <name evidence="3" type="ORF">ACAT0790_LOCUS8241</name>
</gene>
<evidence type="ECO:0000256" key="2">
    <source>
        <dbReference type="SAM" id="SignalP"/>
    </source>
</evidence>
<sequence length="208" mass="21911">MARLVALLVCAGWSACAGVRAKGKADDWQEGVQTALLLSAMLPKHGPRPSKELMATMDQAGTLVYKAYGLLQTASQSIEEAQEQVRASTHARAAASNLAAGEDLLKQGTTALQKGERLQREAEAGLQNSADPLGAPPEPPQEWARVGAMVHRAASRERALRGSVAELRSFASKAGVSLLSVAEHAKPAGEDAIAKTQDDKLLAFISGY</sequence>
<dbReference type="AlphaFoldDB" id="A0A7S1LFN5"/>
<evidence type="ECO:0000313" key="3">
    <source>
        <dbReference type="EMBL" id="CAD9102846.1"/>
    </source>
</evidence>
<proteinExistence type="predicted"/>